<dbReference type="PANTHER" id="PTHR36206">
    <property type="entry name" value="ASPERCRYPTIN BIOSYNTHESIS CLUSTER-SPECIFIC TRANSCRIPTION REGULATOR ATNN-RELATED"/>
    <property type="match status" value="1"/>
</dbReference>
<keyword evidence="8" id="KW-1185">Reference proteome</keyword>
<evidence type="ECO:0000256" key="5">
    <source>
        <dbReference type="ARBA" id="ARBA00023163"/>
    </source>
</evidence>
<evidence type="ECO:0000256" key="1">
    <source>
        <dbReference type="ARBA" id="ARBA00022723"/>
    </source>
</evidence>
<accession>A0ABR3S236</accession>
<organism evidence="7 8">
    <name type="scientific">Paraconiothyrium brasiliense</name>
    <dbReference type="NCBI Taxonomy" id="300254"/>
    <lineage>
        <taxon>Eukaryota</taxon>
        <taxon>Fungi</taxon>
        <taxon>Dikarya</taxon>
        <taxon>Ascomycota</taxon>
        <taxon>Pezizomycotina</taxon>
        <taxon>Dothideomycetes</taxon>
        <taxon>Pleosporomycetidae</taxon>
        <taxon>Pleosporales</taxon>
        <taxon>Massarineae</taxon>
        <taxon>Didymosphaeriaceae</taxon>
        <taxon>Paraconiothyrium</taxon>
    </lineage>
</organism>
<evidence type="ECO:0000313" key="7">
    <source>
        <dbReference type="EMBL" id="KAL1610513.1"/>
    </source>
</evidence>
<keyword evidence="2" id="KW-0862">Zinc</keyword>
<keyword evidence="4" id="KW-0238">DNA-binding</keyword>
<evidence type="ECO:0000256" key="4">
    <source>
        <dbReference type="ARBA" id="ARBA00023125"/>
    </source>
</evidence>
<evidence type="ECO:0000313" key="8">
    <source>
        <dbReference type="Proteomes" id="UP001521785"/>
    </source>
</evidence>
<dbReference type="InterPro" id="IPR052360">
    <property type="entry name" value="Transcr_Regulatory_Proteins"/>
</dbReference>
<keyword evidence="1" id="KW-0479">Metal-binding</keyword>
<sequence>MADLVGTKNDDELTEYRMLRIYHTMAEILGATCLSPEQAVFDHHSSSFLSIVTQCHDVALSVEPSKHAHISSRLPGARRRAWPDISWIPPLYYTAIKCRDHQIRTRAVDLMSSFWPYEIVWDLGILNVSSIVAKEVIRMEEAEFITPAVKVQESEDNIMPKNILEHDLVPSRLSLPEERRFDTVEMVLLNDVPRSIQMVCRKWLQGRERVIRKIYNEAEDTWIKVEEEPTSRSNVRGSAAYSTKGTANRI</sequence>
<evidence type="ECO:0000256" key="2">
    <source>
        <dbReference type="ARBA" id="ARBA00022833"/>
    </source>
</evidence>
<evidence type="ECO:0000256" key="3">
    <source>
        <dbReference type="ARBA" id="ARBA00023015"/>
    </source>
</evidence>
<name>A0ABR3S236_9PLEO</name>
<keyword evidence="3" id="KW-0805">Transcription regulation</keyword>
<keyword evidence="6" id="KW-0539">Nucleus</keyword>
<reference evidence="7 8" key="1">
    <citation type="submission" date="2024-02" db="EMBL/GenBank/DDBJ databases">
        <title>De novo assembly and annotation of 12 fungi associated with fruit tree decline syndrome in Ontario, Canada.</title>
        <authorList>
            <person name="Sulman M."/>
            <person name="Ellouze W."/>
            <person name="Ilyukhin E."/>
        </authorList>
    </citation>
    <scope>NUCLEOTIDE SEQUENCE [LARGE SCALE GENOMIC DNA]</scope>
    <source>
        <strain evidence="7 8">M42-189</strain>
    </source>
</reference>
<evidence type="ECO:0000256" key="6">
    <source>
        <dbReference type="ARBA" id="ARBA00023242"/>
    </source>
</evidence>
<comment type="caution">
    <text evidence="7">The sequence shown here is derived from an EMBL/GenBank/DDBJ whole genome shotgun (WGS) entry which is preliminary data.</text>
</comment>
<proteinExistence type="predicted"/>
<dbReference type="PANTHER" id="PTHR36206:SF16">
    <property type="entry name" value="TRANSCRIPTION FACTOR DOMAIN-CONTAINING PROTEIN-RELATED"/>
    <property type="match status" value="1"/>
</dbReference>
<keyword evidence="5" id="KW-0804">Transcription</keyword>
<protein>
    <submittedName>
        <fullName evidence="7">Uncharacterized protein</fullName>
    </submittedName>
</protein>
<dbReference type="EMBL" id="JAKJXO020000002">
    <property type="protein sequence ID" value="KAL1610513.1"/>
    <property type="molecule type" value="Genomic_DNA"/>
</dbReference>
<dbReference type="Proteomes" id="UP001521785">
    <property type="component" value="Unassembled WGS sequence"/>
</dbReference>
<gene>
    <name evidence="7" type="ORF">SLS60_002182</name>
</gene>